<dbReference type="InterPro" id="IPR023996">
    <property type="entry name" value="TonB-dep_OMP_SusC/RagA"/>
</dbReference>
<evidence type="ECO:0000313" key="12">
    <source>
        <dbReference type="Proteomes" id="UP000583266"/>
    </source>
</evidence>
<dbReference type="EMBL" id="JABBGC010000001">
    <property type="protein sequence ID" value="NML37818.1"/>
    <property type="molecule type" value="Genomic_DNA"/>
</dbReference>
<dbReference type="InterPro" id="IPR036942">
    <property type="entry name" value="Beta-barrel_TonB_sf"/>
</dbReference>
<comment type="caution">
    <text evidence="11">The sequence shown here is derived from an EMBL/GenBank/DDBJ whole genome shotgun (WGS) entry which is preliminary data.</text>
</comment>
<keyword evidence="3 7" id="KW-1134">Transmembrane beta strand</keyword>
<keyword evidence="6 7" id="KW-0998">Cell outer membrane</keyword>
<evidence type="ECO:0000256" key="2">
    <source>
        <dbReference type="ARBA" id="ARBA00022448"/>
    </source>
</evidence>
<dbReference type="GO" id="GO:0009279">
    <property type="term" value="C:cell outer membrane"/>
    <property type="evidence" value="ECO:0007669"/>
    <property type="project" value="UniProtKB-SubCell"/>
</dbReference>
<dbReference type="RefSeq" id="WP_169224858.1">
    <property type="nucleotide sequence ID" value="NZ_JABBGC010000001.1"/>
</dbReference>
<dbReference type="Pfam" id="PF07715">
    <property type="entry name" value="Plug"/>
    <property type="match status" value="1"/>
</dbReference>
<evidence type="ECO:0000256" key="7">
    <source>
        <dbReference type="PROSITE-ProRule" id="PRU01360"/>
    </source>
</evidence>
<feature type="domain" description="Secretin/TonB short N-terminal" evidence="9">
    <location>
        <begin position="47"/>
        <end position="96"/>
    </location>
</feature>
<dbReference type="Proteomes" id="UP000583266">
    <property type="component" value="Unassembled WGS sequence"/>
</dbReference>
<dbReference type="NCBIfam" id="TIGR04057">
    <property type="entry name" value="SusC_RagA_signa"/>
    <property type="match status" value="1"/>
</dbReference>
<evidence type="ECO:0000256" key="6">
    <source>
        <dbReference type="ARBA" id="ARBA00023237"/>
    </source>
</evidence>
<dbReference type="InterPro" id="IPR037066">
    <property type="entry name" value="Plug_dom_sf"/>
</dbReference>
<dbReference type="InterPro" id="IPR012910">
    <property type="entry name" value="Plug_dom"/>
</dbReference>
<organism evidence="11 12">
    <name type="scientific">Chitinophaga fulva</name>
    <dbReference type="NCBI Taxonomy" id="2728842"/>
    <lineage>
        <taxon>Bacteria</taxon>
        <taxon>Pseudomonadati</taxon>
        <taxon>Bacteroidota</taxon>
        <taxon>Chitinophagia</taxon>
        <taxon>Chitinophagales</taxon>
        <taxon>Chitinophagaceae</taxon>
        <taxon>Chitinophaga</taxon>
    </lineage>
</organism>
<dbReference type="PROSITE" id="PS52016">
    <property type="entry name" value="TONB_DEPENDENT_REC_3"/>
    <property type="match status" value="1"/>
</dbReference>
<comment type="subcellular location">
    <subcellularLocation>
        <location evidence="1 7">Cell outer membrane</location>
        <topology evidence="1 7">Multi-pass membrane protein</topology>
    </subcellularLocation>
</comment>
<evidence type="ECO:0000256" key="8">
    <source>
        <dbReference type="SAM" id="Coils"/>
    </source>
</evidence>
<keyword evidence="2 7" id="KW-0813">Transport</keyword>
<gene>
    <name evidence="11" type="ORF">HHL17_11490</name>
</gene>
<dbReference type="Gene3D" id="2.40.170.20">
    <property type="entry name" value="TonB-dependent receptor, beta-barrel domain"/>
    <property type="match status" value="1"/>
</dbReference>
<sequence length="1119" mass="124077">MKSTICLLTVAMLHVHGTGLSQTVSFSERRASLQKVFNAVKSQTGYVVFGNAALLETAHAASLNVQDMPVADFLQLVLKDQPLTFRIAGKNIIISEKTAAPSAMSVPVADAALPPDSVRGIILSAQGTPLPGASVRVKGGSIGAVTNTHGHFSLKNIPDNAVLVVSMMGFEPMEVRVVKNGNGYTAAAVDNRQAALLKTAAGPFAITVKLQEAVGQLKENVVTGYFVKSRESFTGAERTITGQEIRQVGTANVLQTISLLDPAVSLKESIDFGSDPNRVPEITIRGENSFDLRGSADDGKTNPNSPLFILDGVEAGAERIYDLDMNRIETITILKDASATALYGSRGANGVIVIRTIRPKAGEIRVSLNANYIVSAPDLRDYNLMNAQEKLQYEKLAGKWTDPLKNYDTQLDLDIKYNEKYKEVMRGVNTYWLSKPLRTSVNQRYNLFFEGGDKNFRYGITLRNDNDKGVMKGSDRKRNGIGITFNYDIGQNFLVRNDLFVDEVIGNNSPYGSFDIFAKENPHDRIYDDNGNFILKLSSGRDNPLINATLPQKDFTKYVAIQDNFSIDWRIIPALRLQGRASLTKQLEKSEYYRSPFSSEYATVPEPEKKGEYRALNTEMLNVDGNVTLAYNKVIDKHVINVGVGANVLTNFKSGSGFTATGFLNDNMTFVEYAAQFKENSKPSGVFDKSRMIGFFGNLNYGYDGRYYIDASYRTDGSSKFGRDSRFAPFWAVGMAWNVNKERFWGTNTNTLKIRASAGSTGTVNFSSSQALTAYRYSQNSEYNGNLGARLMGFGNSSLRWQNTLSYNVGGDLTLFRNFLQINVDGYIKLTDNLLLPIDVAPSTGFTSYVENMGQMKNSGVDVRVRMNLIRDAKRNFNWSVTLAAISNQNKIQKLSNALQAMNAEANKDSNAIGPKPLRTYEVGRSQSALMVVRSAGIDPATGNEIYIKRNGEYTFDYDYRDKVVIGDTRATVEGTFSSNLNWRGFNLLAIFSYRVGGKIFNSTLKTNVEGADPLFNADRRVLYDRWQQPGSTARFKRIDDKSPTYQTSRFVQDNNLLTLSSLSLTYDLPTVLSKKMRAERIRLQCSATELFRLSTVKAERGTMYPYAQTYNGGFNVTF</sequence>
<dbReference type="InterPro" id="IPR023997">
    <property type="entry name" value="TonB-dep_OMP_SusC/RagA_CS"/>
</dbReference>
<protein>
    <submittedName>
        <fullName evidence="11">SusC/RagA family TonB-linked outer membrane protein</fullName>
    </submittedName>
</protein>
<dbReference type="NCBIfam" id="TIGR04056">
    <property type="entry name" value="OMP_RagA_SusC"/>
    <property type="match status" value="1"/>
</dbReference>
<dbReference type="SUPFAM" id="SSF49464">
    <property type="entry name" value="Carboxypeptidase regulatory domain-like"/>
    <property type="match status" value="1"/>
</dbReference>
<dbReference type="Gene3D" id="2.60.40.1120">
    <property type="entry name" value="Carboxypeptidase-like, regulatory domain"/>
    <property type="match status" value="1"/>
</dbReference>
<dbReference type="AlphaFoldDB" id="A0A848GPH8"/>
<evidence type="ECO:0000256" key="5">
    <source>
        <dbReference type="ARBA" id="ARBA00023136"/>
    </source>
</evidence>
<feature type="domain" description="TonB-dependent receptor plug" evidence="10">
    <location>
        <begin position="233"/>
        <end position="351"/>
    </location>
</feature>
<dbReference type="SUPFAM" id="SSF56935">
    <property type="entry name" value="Porins"/>
    <property type="match status" value="1"/>
</dbReference>
<comment type="similarity">
    <text evidence="7">Belongs to the TonB-dependent receptor family.</text>
</comment>
<evidence type="ECO:0000256" key="4">
    <source>
        <dbReference type="ARBA" id="ARBA00022692"/>
    </source>
</evidence>
<evidence type="ECO:0000259" key="10">
    <source>
        <dbReference type="Pfam" id="PF07715"/>
    </source>
</evidence>
<dbReference type="InterPro" id="IPR008969">
    <property type="entry name" value="CarboxyPept-like_regulatory"/>
</dbReference>
<evidence type="ECO:0000256" key="3">
    <source>
        <dbReference type="ARBA" id="ARBA00022452"/>
    </source>
</evidence>
<dbReference type="InterPro" id="IPR011662">
    <property type="entry name" value="Secretin/TonB_short_N"/>
</dbReference>
<proteinExistence type="inferred from homology"/>
<dbReference type="Pfam" id="PF07660">
    <property type="entry name" value="STN"/>
    <property type="match status" value="1"/>
</dbReference>
<evidence type="ECO:0000256" key="1">
    <source>
        <dbReference type="ARBA" id="ARBA00004571"/>
    </source>
</evidence>
<keyword evidence="5 7" id="KW-0472">Membrane</keyword>
<dbReference type="Gene3D" id="3.55.50.30">
    <property type="match status" value="1"/>
</dbReference>
<evidence type="ECO:0000313" key="11">
    <source>
        <dbReference type="EMBL" id="NML37818.1"/>
    </source>
</evidence>
<feature type="coiled-coil region" evidence="8">
    <location>
        <begin position="885"/>
        <end position="912"/>
    </location>
</feature>
<dbReference type="Gene3D" id="2.170.130.10">
    <property type="entry name" value="TonB-dependent receptor, plug domain"/>
    <property type="match status" value="1"/>
</dbReference>
<reference evidence="11 12" key="1">
    <citation type="submission" date="2020-04" db="EMBL/GenBank/DDBJ databases">
        <title>Chitinophaga sp. G-6-1-13 sp. nov., isolated from soil.</title>
        <authorList>
            <person name="Dahal R.H."/>
            <person name="Chaudhary D.K."/>
        </authorList>
    </citation>
    <scope>NUCLEOTIDE SEQUENCE [LARGE SCALE GENOMIC DNA]</scope>
    <source>
        <strain evidence="11 12">G-6-1-13</strain>
    </source>
</reference>
<name>A0A848GPH8_9BACT</name>
<evidence type="ECO:0000259" key="9">
    <source>
        <dbReference type="Pfam" id="PF07660"/>
    </source>
</evidence>
<keyword evidence="12" id="KW-1185">Reference proteome</keyword>
<dbReference type="InterPro" id="IPR039426">
    <property type="entry name" value="TonB-dep_rcpt-like"/>
</dbReference>
<dbReference type="Pfam" id="PF13715">
    <property type="entry name" value="CarbopepD_reg_2"/>
    <property type="match status" value="1"/>
</dbReference>
<keyword evidence="4 7" id="KW-0812">Transmembrane</keyword>
<keyword evidence="8" id="KW-0175">Coiled coil</keyword>
<accession>A0A848GPH8</accession>